<dbReference type="EMBL" id="CP001720">
    <property type="protein sequence ID" value="ACV63931.1"/>
    <property type="molecule type" value="Genomic_DNA"/>
</dbReference>
<dbReference type="KEGG" id="dae:Dtox_3189"/>
<dbReference type="Pfam" id="PF01248">
    <property type="entry name" value="Ribosomal_L7Ae"/>
    <property type="match status" value="1"/>
</dbReference>
<sequence length="108" mass="11132">MLQPMYQLLGLACRAGKLVSGDLAVKDAVAGGKGKLLLIAGDCSERTSNNFKQLALKYKIPLLECSTKADLGGSIGKTPRSVAVVIGDDFAQGVLKAAENGGVSVVKL</sequence>
<dbReference type="HOGENOM" id="CLU_157804_1_1_9"/>
<accession>C8W4P5</accession>
<dbReference type="STRING" id="485916.Dtox_3189"/>
<name>C8W4P5_DESAS</name>
<dbReference type="eggNOG" id="COG1358">
    <property type="taxonomic scope" value="Bacteria"/>
</dbReference>
<gene>
    <name evidence="2" type="ordered locus">Dtox_3189</name>
</gene>
<organism evidence="2 3">
    <name type="scientific">Desulfofarcimen acetoxidans (strain ATCC 49208 / DSM 771 / KCTC 5769 / VKM B-1644 / 5575)</name>
    <name type="common">Desulfotomaculum acetoxidans</name>
    <dbReference type="NCBI Taxonomy" id="485916"/>
    <lineage>
        <taxon>Bacteria</taxon>
        <taxon>Bacillati</taxon>
        <taxon>Bacillota</taxon>
        <taxon>Clostridia</taxon>
        <taxon>Eubacteriales</taxon>
        <taxon>Peptococcaceae</taxon>
        <taxon>Desulfofarcimen</taxon>
    </lineage>
</organism>
<keyword evidence="2" id="KW-0687">Ribonucleoprotein</keyword>
<dbReference type="InterPro" id="IPR029064">
    <property type="entry name" value="Ribosomal_eL30-like_sf"/>
</dbReference>
<dbReference type="InterPro" id="IPR004038">
    <property type="entry name" value="Ribosomal_eL8/eL30/eS12/Gad45"/>
</dbReference>
<dbReference type="OrthoDB" id="9794863at2"/>
<dbReference type="Gene3D" id="3.30.1330.30">
    <property type="match status" value="1"/>
</dbReference>
<evidence type="ECO:0000313" key="2">
    <source>
        <dbReference type="EMBL" id="ACV63931.1"/>
    </source>
</evidence>
<dbReference type="SUPFAM" id="SSF55315">
    <property type="entry name" value="L30e-like"/>
    <property type="match status" value="1"/>
</dbReference>
<dbReference type="RefSeq" id="WP_015758623.1">
    <property type="nucleotide sequence ID" value="NC_013216.1"/>
</dbReference>
<evidence type="ECO:0000259" key="1">
    <source>
        <dbReference type="Pfam" id="PF01248"/>
    </source>
</evidence>
<dbReference type="Proteomes" id="UP000002217">
    <property type="component" value="Chromosome"/>
</dbReference>
<dbReference type="GO" id="GO:0005840">
    <property type="term" value="C:ribosome"/>
    <property type="evidence" value="ECO:0007669"/>
    <property type="project" value="UniProtKB-KW"/>
</dbReference>
<protein>
    <submittedName>
        <fullName evidence="2">Ribosomal protein L7Ae/L30e/S12e/Gadd45</fullName>
    </submittedName>
</protein>
<feature type="domain" description="Ribosomal protein eL8/eL30/eS12/Gadd45" evidence="1">
    <location>
        <begin position="5"/>
        <end position="88"/>
    </location>
</feature>
<dbReference type="AlphaFoldDB" id="C8W4P5"/>
<keyword evidence="2" id="KW-0689">Ribosomal protein</keyword>
<evidence type="ECO:0000313" key="3">
    <source>
        <dbReference type="Proteomes" id="UP000002217"/>
    </source>
</evidence>
<proteinExistence type="predicted"/>
<keyword evidence="3" id="KW-1185">Reference proteome</keyword>
<reference evidence="2 3" key="1">
    <citation type="journal article" date="2009" name="Stand. Genomic Sci.">
        <title>Complete genome sequence of Desulfotomaculum acetoxidans type strain (5575).</title>
        <authorList>
            <person name="Spring S."/>
            <person name="Lapidus A."/>
            <person name="Schroder M."/>
            <person name="Gleim D."/>
            <person name="Sims D."/>
            <person name="Meincke L."/>
            <person name="Glavina Del Rio T."/>
            <person name="Tice H."/>
            <person name="Copeland A."/>
            <person name="Cheng J.F."/>
            <person name="Lucas S."/>
            <person name="Chen F."/>
            <person name="Nolan M."/>
            <person name="Bruce D."/>
            <person name="Goodwin L."/>
            <person name="Pitluck S."/>
            <person name="Ivanova N."/>
            <person name="Mavromatis K."/>
            <person name="Mikhailova N."/>
            <person name="Pati A."/>
            <person name="Chen A."/>
            <person name="Palaniappan K."/>
            <person name="Land M."/>
            <person name="Hauser L."/>
            <person name="Chang Y.J."/>
            <person name="Jeffries C.D."/>
            <person name="Chain P."/>
            <person name="Saunders E."/>
            <person name="Brettin T."/>
            <person name="Detter J.C."/>
            <person name="Goker M."/>
            <person name="Bristow J."/>
            <person name="Eisen J.A."/>
            <person name="Markowitz V."/>
            <person name="Hugenholtz P."/>
            <person name="Kyrpides N.C."/>
            <person name="Klenk H.P."/>
            <person name="Han C."/>
        </authorList>
    </citation>
    <scope>NUCLEOTIDE SEQUENCE [LARGE SCALE GENOMIC DNA]</scope>
    <source>
        <strain evidence="3">ATCC 49208 / DSM 771 / VKM B-1644</strain>
    </source>
</reference>